<dbReference type="Proteomes" id="UP001424741">
    <property type="component" value="Unassembled WGS sequence"/>
</dbReference>
<evidence type="ECO:0000313" key="3">
    <source>
        <dbReference type="EMBL" id="GAA5496428.1"/>
    </source>
</evidence>
<keyword evidence="4" id="KW-1185">Reference proteome</keyword>
<dbReference type="InterPro" id="IPR036770">
    <property type="entry name" value="Ankyrin_rpt-contain_sf"/>
</dbReference>
<gene>
    <name evidence="3" type="ORF">Rhal01_02611</name>
</gene>
<dbReference type="PANTHER" id="PTHR24171">
    <property type="entry name" value="ANKYRIN REPEAT DOMAIN-CONTAINING PROTEIN 39-RELATED"/>
    <property type="match status" value="1"/>
</dbReference>
<evidence type="ECO:0000256" key="2">
    <source>
        <dbReference type="ARBA" id="ARBA00023043"/>
    </source>
</evidence>
<keyword evidence="1" id="KW-0677">Repeat</keyword>
<dbReference type="Gene3D" id="1.25.40.20">
    <property type="entry name" value="Ankyrin repeat-containing domain"/>
    <property type="match status" value="1"/>
</dbReference>
<organism evidence="3 4">
    <name type="scientific">Rubritalea halochordaticola</name>
    <dbReference type="NCBI Taxonomy" id="714537"/>
    <lineage>
        <taxon>Bacteria</taxon>
        <taxon>Pseudomonadati</taxon>
        <taxon>Verrucomicrobiota</taxon>
        <taxon>Verrucomicrobiia</taxon>
        <taxon>Verrucomicrobiales</taxon>
        <taxon>Rubritaleaceae</taxon>
        <taxon>Rubritalea</taxon>
    </lineage>
</organism>
<name>A0ABP9V156_9BACT</name>
<evidence type="ECO:0000313" key="4">
    <source>
        <dbReference type="Proteomes" id="UP001424741"/>
    </source>
</evidence>
<reference evidence="3 4" key="1">
    <citation type="submission" date="2024-02" db="EMBL/GenBank/DDBJ databases">
        <title>Rubritalea halochordaticola NBRC 107102.</title>
        <authorList>
            <person name="Ichikawa N."/>
            <person name="Katano-Makiyama Y."/>
            <person name="Hidaka K."/>
        </authorList>
    </citation>
    <scope>NUCLEOTIDE SEQUENCE [LARGE SCALE GENOMIC DNA]</scope>
    <source>
        <strain evidence="3 4">NBRC 107102</strain>
    </source>
</reference>
<comment type="caution">
    <text evidence="3">The sequence shown here is derived from an EMBL/GenBank/DDBJ whole genome shotgun (WGS) entry which is preliminary data.</text>
</comment>
<accession>A0ABP9V156</accession>
<dbReference type="PANTHER" id="PTHR24171:SF9">
    <property type="entry name" value="ANKYRIN REPEAT DOMAIN-CONTAINING PROTEIN 39"/>
    <property type="match status" value="1"/>
</dbReference>
<protein>
    <recommendedName>
        <fullName evidence="5">Ankyrin repeat domain-containing protein</fullName>
    </recommendedName>
</protein>
<dbReference type="SMART" id="SM00248">
    <property type="entry name" value="ANK"/>
    <property type="match status" value="2"/>
</dbReference>
<dbReference type="InterPro" id="IPR002110">
    <property type="entry name" value="Ankyrin_rpt"/>
</dbReference>
<dbReference type="Pfam" id="PF13637">
    <property type="entry name" value="Ank_4"/>
    <property type="match status" value="1"/>
</dbReference>
<proteinExistence type="predicted"/>
<dbReference type="EMBL" id="BAABRL010000008">
    <property type="protein sequence ID" value="GAA5496428.1"/>
    <property type="molecule type" value="Genomic_DNA"/>
</dbReference>
<keyword evidence="2" id="KW-0040">ANK repeat</keyword>
<sequence length="102" mass="11197">MMHSELFSAAKKGDVNRVRTLIESGVDPLDRDDNSATLLHYAARNLNYAIAGLALKAGLAPDVKNSSGHTPADWASMANEMRMGCPNDSARQFISWLDIHRK</sequence>
<dbReference type="SUPFAM" id="SSF48403">
    <property type="entry name" value="Ankyrin repeat"/>
    <property type="match status" value="1"/>
</dbReference>
<evidence type="ECO:0000256" key="1">
    <source>
        <dbReference type="ARBA" id="ARBA00022737"/>
    </source>
</evidence>
<evidence type="ECO:0008006" key="5">
    <source>
        <dbReference type="Google" id="ProtNLM"/>
    </source>
</evidence>